<keyword evidence="2" id="KW-0812">Transmembrane</keyword>
<evidence type="ECO:0000313" key="4">
    <source>
        <dbReference type="EMBL" id="RPA85996.1"/>
    </source>
</evidence>
<proteinExistence type="predicted"/>
<feature type="chain" id="PRO_5018259018" evidence="3">
    <location>
        <begin position="22"/>
        <end position="692"/>
    </location>
</feature>
<feature type="transmembrane region" description="Helical" evidence="2">
    <location>
        <begin position="360"/>
        <end position="380"/>
    </location>
</feature>
<keyword evidence="2" id="KW-1133">Transmembrane helix</keyword>
<name>A0A3N4IK14_ASCIM</name>
<dbReference type="Proteomes" id="UP000275078">
    <property type="component" value="Unassembled WGS sequence"/>
</dbReference>
<feature type="region of interest" description="Disordered" evidence="1">
    <location>
        <begin position="429"/>
        <end position="448"/>
    </location>
</feature>
<evidence type="ECO:0000313" key="5">
    <source>
        <dbReference type="Proteomes" id="UP000275078"/>
    </source>
</evidence>
<feature type="compositionally biased region" description="Polar residues" evidence="1">
    <location>
        <begin position="215"/>
        <end position="225"/>
    </location>
</feature>
<feature type="region of interest" description="Disordered" evidence="1">
    <location>
        <begin position="200"/>
        <end position="265"/>
    </location>
</feature>
<feature type="transmembrane region" description="Helical" evidence="2">
    <location>
        <begin position="597"/>
        <end position="623"/>
    </location>
</feature>
<dbReference type="AlphaFoldDB" id="A0A3N4IK14"/>
<feature type="compositionally biased region" description="Basic and acidic residues" evidence="1">
    <location>
        <begin position="429"/>
        <end position="442"/>
    </location>
</feature>
<organism evidence="4 5">
    <name type="scientific">Ascobolus immersus RN42</name>
    <dbReference type="NCBI Taxonomy" id="1160509"/>
    <lineage>
        <taxon>Eukaryota</taxon>
        <taxon>Fungi</taxon>
        <taxon>Dikarya</taxon>
        <taxon>Ascomycota</taxon>
        <taxon>Pezizomycotina</taxon>
        <taxon>Pezizomycetes</taxon>
        <taxon>Pezizales</taxon>
        <taxon>Ascobolaceae</taxon>
        <taxon>Ascobolus</taxon>
    </lineage>
</organism>
<evidence type="ECO:0000256" key="3">
    <source>
        <dbReference type="SAM" id="SignalP"/>
    </source>
</evidence>
<accession>A0A3N4IK14</accession>
<evidence type="ECO:0000256" key="1">
    <source>
        <dbReference type="SAM" id="MobiDB-lite"/>
    </source>
</evidence>
<dbReference type="EMBL" id="ML119651">
    <property type="protein sequence ID" value="RPA85996.1"/>
    <property type="molecule type" value="Genomic_DNA"/>
</dbReference>
<keyword evidence="2" id="KW-0472">Membrane</keyword>
<dbReference type="STRING" id="1160509.A0A3N4IK14"/>
<dbReference type="PANTHER" id="PTHR35043">
    <property type="entry name" value="TRANSCRIPTION FACTOR DOMAIN-CONTAINING PROTEIN"/>
    <property type="match status" value="1"/>
</dbReference>
<keyword evidence="5" id="KW-1185">Reference proteome</keyword>
<keyword evidence="3" id="KW-0732">Signal</keyword>
<evidence type="ECO:0000256" key="2">
    <source>
        <dbReference type="SAM" id="Phobius"/>
    </source>
</evidence>
<feature type="transmembrane region" description="Helical" evidence="2">
    <location>
        <begin position="567"/>
        <end position="585"/>
    </location>
</feature>
<feature type="transmembrane region" description="Helical" evidence="2">
    <location>
        <begin position="635"/>
        <end position="658"/>
    </location>
</feature>
<sequence>MPGTTLFSLLLLATISDKANAGFTINYAKHNETMYRSWNPAPQERGTMEILTSLTDPTPMRLFLFRFWWMIVGIFTPEVTMWVAYRQWQDARALLRKMKERYPELMKEDRRTVLLRRLQKAGCALKAWFLKYGSNGANQGHDLEIGRSGNEEAEEQCLVDKNRSMNVEGSDAGPRIVEAPLIEAGCSTDVDKTQLLAKMPEPDRSYPMSGLDESTVGNGNNSEQEAATRARSGSPIERTASVPVSTPETIENNPPPPFKGQKHKKKSTKSCFSIKSALFVVMGGCAIDSPDSVEGHPLTVTPRGFLELCKEGLIEPSAVNDALVGDKSKTDGLAKTLVLTQALWLVVQCFGRAFSGLPLALLEIHTAIHVACAFLTYLLWWNKPQGVLLPYILPLPKKEADLFYCLYAKSIHQRRLDAYKHLEATKDNEGRLQDSTKRKQDDGGDTSFTNLNTVRSRWEYWQALYSEIKYRERDSSLIGVLCLLLVDHYGWHETFRITGWDGSIESTGLETPSSERIEVPTISHTTGSFERRARMGHPNVSLSESLGFIKDALFGVRRPEKGKGLRAATGLGVCIMLYGGLHIAASGQKFPTEMEGILWWISSVASTAFFGAFVIAVALFAVFETMEVLVDLTVINAFIQIGILISLTIIICMVLVFFSSRAYLVVESFLSLRTLHVDVFKVVPWSNYWPHF</sequence>
<protein>
    <submittedName>
        <fullName evidence="4">Uncharacterized protein</fullName>
    </submittedName>
</protein>
<dbReference type="PANTHER" id="PTHR35043:SF7">
    <property type="entry name" value="TRANSCRIPTION FACTOR DOMAIN-CONTAINING PROTEIN"/>
    <property type="match status" value="1"/>
</dbReference>
<gene>
    <name evidence="4" type="ORF">BJ508DRAFT_158888</name>
</gene>
<feature type="signal peptide" evidence="3">
    <location>
        <begin position="1"/>
        <end position="21"/>
    </location>
</feature>
<dbReference type="OrthoDB" id="9451547at2759"/>
<reference evidence="4 5" key="1">
    <citation type="journal article" date="2018" name="Nat. Ecol. Evol.">
        <title>Pezizomycetes genomes reveal the molecular basis of ectomycorrhizal truffle lifestyle.</title>
        <authorList>
            <person name="Murat C."/>
            <person name="Payen T."/>
            <person name="Noel B."/>
            <person name="Kuo A."/>
            <person name="Morin E."/>
            <person name="Chen J."/>
            <person name="Kohler A."/>
            <person name="Krizsan K."/>
            <person name="Balestrini R."/>
            <person name="Da Silva C."/>
            <person name="Montanini B."/>
            <person name="Hainaut M."/>
            <person name="Levati E."/>
            <person name="Barry K.W."/>
            <person name="Belfiori B."/>
            <person name="Cichocki N."/>
            <person name="Clum A."/>
            <person name="Dockter R.B."/>
            <person name="Fauchery L."/>
            <person name="Guy J."/>
            <person name="Iotti M."/>
            <person name="Le Tacon F."/>
            <person name="Lindquist E.A."/>
            <person name="Lipzen A."/>
            <person name="Malagnac F."/>
            <person name="Mello A."/>
            <person name="Molinier V."/>
            <person name="Miyauchi S."/>
            <person name="Poulain J."/>
            <person name="Riccioni C."/>
            <person name="Rubini A."/>
            <person name="Sitrit Y."/>
            <person name="Splivallo R."/>
            <person name="Traeger S."/>
            <person name="Wang M."/>
            <person name="Zifcakova L."/>
            <person name="Wipf D."/>
            <person name="Zambonelli A."/>
            <person name="Paolocci F."/>
            <person name="Nowrousian M."/>
            <person name="Ottonello S."/>
            <person name="Baldrian P."/>
            <person name="Spatafora J.W."/>
            <person name="Henrissat B."/>
            <person name="Nagy L.G."/>
            <person name="Aury J.M."/>
            <person name="Wincker P."/>
            <person name="Grigoriev I.V."/>
            <person name="Bonfante P."/>
            <person name="Martin F.M."/>
        </authorList>
    </citation>
    <scope>NUCLEOTIDE SEQUENCE [LARGE SCALE GENOMIC DNA]</scope>
    <source>
        <strain evidence="4 5">RN42</strain>
    </source>
</reference>